<dbReference type="AlphaFoldDB" id="A0A484HIM3"/>
<evidence type="ECO:0000313" key="1">
    <source>
        <dbReference type="EMBL" id="VEN72677.1"/>
    </source>
</evidence>
<reference evidence="1" key="1">
    <citation type="submission" date="2019-01" db="EMBL/GenBank/DDBJ databases">
        <authorList>
            <consortium name="Genoscope - CEA"/>
            <person name="William W."/>
        </authorList>
    </citation>
    <scope>NUCLEOTIDE SEQUENCE</scope>
    <source>
        <strain evidence="1">CR-1</strain>
    </source>
</reference>
<gene>
    <name evidence="1" type="ORF">EPICR_10176</name>
</gene>
<name>A0A484HIM3_9BACT</name>
<protein>
    <submittedName>
        <fullName evidence="1">Uncharacterized protein</fullName>
    </submittedName>
</protein>
<sequence length="84" mass="9916">MVQTITPEILSKLGEIGFDEDEISAIQMVHELRNRTHPVDIKKLIHQAAFRNLSEGIGEVFEKNKWREEDFFEIVERHRGEKKK</sequence>
<accession>A0A484HIM3</accession>
<organism evidence="1">
    <name type="scientific">uncultured Desulfobacteraceae bacterium</name>
    <dbReference type="NCBI Taxonomy" id="218296"/>
    <lineage>
        <taxon>Bacteria</taxon>
        <taxon>Pseudomonadati</taxon>
        <taxon>Thermodesulfobacteriota</taxon>
        <taxon>Desulfobacteria</taxon>
        <taxon>Desulfobacterales</taxon>
        <taxon>Desulfobacteraceae</taxon>
        <taxon>environmental samples</taxon>
    </lineage>
</organism>
<proteinExistence type="predicted"/>
<dbReference type="EMBL" id="CAACVI010000001">
    <property type="protein sequence ID" value="VEN72677.1"/>
    <property type="molecule type" value="Genomic_DNA"/>
</dbReference>